<dbReference type="EMBL" id="JANWTP010000009">
    <property type="protein sequence ID" value="MDC8637170.1"/>
    <property type="molecule type" value="Genomic_DNA"/>
</dbReference>
<comment type="caution">
    <text evidence="2">The sequence shown here is derived from an EMBL/GenBank/DDBJ whole genome shotgun (WGS) entry which is preliminary data.</text>
</comment>
<keyword evidence="1" id="KW-0812">Transmembrane</keyword>
<dbReference type="InterPro" id="IPR007973">
    <property type="entry name" value="Pilus_assembly_TraE"/>
</dbReference>
<feature type="transmembrane region" description="Helical" evidence="1">
    <location>
        <begin position="20"/>
        <end position="42"/>
    </location>
</feature>
<evidence type="ECO:0000313" key="3">
    <source>
        <dbReference type="Proteomes" id="UP001140230"/>
    </source>
</evidence>
<reference evidence="2" key="1">
    <citation type="journal article" date="2022" name="Phytopathology">
        <title>Whole genome sequencing-based tracing of a 2022 introduction and outbreak of Xanthomonas hortorum pv. pelargonii.</title>
        <authorList>
            <person name="Iruegas Bocardo F."/>
            <person name="Weisberg A.J."/>
            <person name="Riutta E.R."/>
            <person name="Kilday K.B."/>
            <person name="Bonkowski J.C."/>
            <person name="Creswell T.C."/>
            <person name="Daughtrey M."/>
            <person name="Rane K.K."/>
            <person name="Grunwald N.J."/>
            <person name="Chang J.H."/>
            <person name="Putnam M."/>
        </authorList>
    </citation>
    <scope>NUCLEOTIDE SEQUENCE</scope>
    <source>
        <strain evidence="2">22-338</strain>
    </source>
</reference>
<organism evidence="2 3">
    <name type="scientific">Xanthomonas hortorum pv. hederae</name>
    <dbReference type="NCBI Taxonomy" id="453603"/>
    <lineage>
        <taxon>Bacteria</taxon>
        <taxon>Pseudomonadati</taxon>
        <taxon>Pseudomonadota</taxon>
        <taxon>Gammaproteobacteria</taxon>
        <taxon>Lysobacterales</taxon>
        <taxon>Lysobacteraceae</taxon>
        <taxon>Xanthomonas</taxon>
    </lineage>
</organism>
<name>A0A9X4BQN8_9XANT</name>
<evidence type="ECO:0000256" key="1">
    <source>
        <dbReference type="SAM" id="Phobius"/>
    </source>
</evidence>
<keyword evidence="1" id="KW-0472">Membrane</keyword>
<sequence>MDYERLTQDLKQVRRFNQRLSLWVGLLAAGHLLALLVILGLAGRERTIVVPPSLEKSFWVSGNAVSREYLEQMGAFVAWLVLDVSPASITWKTDTLLAYVEPGQYAALKTRMELETRRLQRLNASTSFQPQQLAVNEAQQQVVIRGRLRTWVNTVETSNAAKAYRVQFRYGGGRIQLSTFEEVPYVPEKP</sequence>
<dbReference type="NCBIfam" id="TIGR02761">
    <property type="entry name" value="TraE_TIGR"/>
    <property type="match status" value="1"/>
</dbReference>
<keyword evidence="1" id="KW-1133">Transmembrane helix</keyword>
<dbReference type="Pfam" id="PF05309">
    <property type="entry name" value="TraE"/>
    <property type="match status" value="1"/>
</dbReference>
<dbReference type="Proteomes" id="UP001140230">
    <property type="component" value="Unassembled WGS sequence"/>
</dbReference>
<dbReference type="AlphaFoldDB" id="A0A9X4BQN8"/>
<reference evidence="2" key="2">
    <citation type="submission" date="2022-08" db="EMBL/GenBank/DDBJ databases">
        <authorList>
            <person name="Iruegas-Bocardo F."/>
            <person name="Weisberg A.J."/>
            <person name="Riutta E.R."/>
            <person name="Kilday K."/>
            <person name="Bonkowski J.C."/>
            <person name="Creswell T."/>
            <person name="Daughtrey M.L."/>
            <person name="Rane K."/>
            <person name="Grunwald N.J."/>
            <person name="Chang J.H."/>
            <person name="Putnam M.L."/>
        </authorList>
    </citation>
    <scope>NUCLEOTIDE SEQUENCE</scope>
    <source>
        <strain evidence="2">22-338</strain>
    </source>
</reference>
<evidence type="ECO:0000313" key="2">
    <source>
        <dbReference type="EMBL" id="MDC8637170.1"/>
    </source>
</evidence>
<proteinExistence type="predicted"/>
<dbReference type="RefSeq" id="WP_104549158.1">
    <property type="nucleotide sequence ID" value="NZ_CP168173.1"/>
</dbReference>
<gene>
    <name evidence="2" type="primary">traE</name>
    <name evidence="2" type="ORF">NY667_04945</name>
</gene>
<protein>
    <submittedName>
        <fullName evidence="2">Type IV conjugative transfer system protein TraE</fullName>
    </submittedName>
</protein>
<accession>A0A9X4BQN8</accession>